<dbReference type="AlphaFoldDB" id="H8Z088"/>
<keyword evidence="3" id="KW-1185">Reference proteome</keyword>
<proteinExistence type="predicted"/>
<gene>
    <name evidence="2" type="ORF">Thi970DRAFT_02549</name>
</gene>
<accession>H8Z088</accession>
<dbReference type="EMBL" id="JH603169">
    <property type="protein sequence ID" value="EIC22296.1"/>
    <property type="molecule type" value="Genomic_DNA"/>
</dbReference>
<sequence length="147" mass="17026">MHIIELPKADRLRLTSRQEADLQAWIKFFKHWQEDTTMSAIDSAPVQDAWADLKRISADEDERYRALARERALSDAVTERNFALREGRQEGRKQGQAALLQRLLAKRFGPLDDSTQSRLQTATQEQLEHWSERILDAPTLSAVFDQH</sequence>
<dbReference type="eggNOG" id="COG5464">
    <property type="taxonomic scope" value="Bacteria"/>
</dbReference>
<dbReference type="PANTHER" id="PTHR35586:SF1">
    <property type="entry name" value="SLL1691 PROTEIN"/>
    <property type="match status" value="1"/>
</dbReference>
<dbReference type="HOGENOM" id="CLU_071039_2_1_6"/>
<feature type="domain" description="DUF4351" evidence="1">
    <location>
        <begin position="89"/>
        <end position="140"/>
    </location>
</feature>
<dbReference type="STRING" id="631362.Thi970DRAFT_02549"/>
<dbReference type="InterPro" id="IPR025587">
    <property type="entry name" value="DUF4351"/>
</dbReference>
<evidence type="ECO:0000259" key="1">
    <source>
        <dbReference type="Pfam" id="PF14261"/>
    </source>
</evidence>
<reference evidence="3" key="1">
    <citation type="submission" date="2011-06" db="EMBL/GenBank/DDBJ databases">
        <authorList>
            <consortium name="US DOE Joint Genome Institute (JGI-PGF)"/>
            <person name="Lucas S."/>
            <person name="Han J."/>
            <person name="Lapidus A."/>
            <person name="Cheng J.-F."/>
            <person name="Goodwin L."/>
            <person name="Pitluck S."/>
            <person name="Peters L."/>
            <person name="Land M.L."/>
            <person name="Hauser L."/>
            <person name="Vogl K."/>
            <person name="Liu Z."/>
            <person name="Overmann J."/>
            <person name="Frigaard N.-U."/>
            <person name="Bryant D.A."/>
            <person name="Woyke T.J."/>
        </authorList>
    </citation>
    <scope>NUCLEOTIDE SEQUENCE [LARGE SCALE GENOMIC DNA]</scope>
    <source>
        <strain evidence="3">970</strain>
    </source>
</reference>
<dbReference type="PANTHER" id="PTHR35586">
    <property type="entry name" value="SLL1691 PROTEIN"/>
    <property type="match status" value="1"/>
</dbReference>
<dbReference type="Proteomes" id="UP000002964">
    <property type="component" value="Unassembled WGS sequence"/>
</dbReference>
<name>H8Z088_9GAMM</name>
<dbReference type="Pfam" id="PF14261">
    <property type="entry name" value="DUF4351"/>
    <property type="match status" value="1"/>
</dbReference>
<evidence type="ECO:0000313" key="2">
    <source>
        <dbReference type="EMBL" id="EIC22296.1"/>
    </source>
</evidence>
<protein>
    <recommendedName>
        <fullName evidence="1">DUF4351 domain-containing protein</fullName>
    </recommendedName>
</protein>
<reference evidence="2 3" key="2">
    <citation type="submission" date="2011-11" db="EMBL/GenBank/DDBJ databases">
        <authorList>
            <consortium name="US DOE Joint Genome Institute"/>
            <person name="Lucas S."/>
            <person name="Han J."/>
            <person name="Lapidus A."/>
            <person name="Cheng J.-F."/>
            <person name="Goodwin L."/>
            <person name="Pitluck S."/>
            <person name="Peters L."/>
            <person name="Ovchinnikova G."/>
            <person name="Zhang X."/>
            <person name="Detter J.C."/>
            <person name="Han C."/>
            <person name="Tapia R."/>
            <person name="Land M."/>
            <person name="Hauser L."/>
            <person name="Kyrpides N."/>
            <person name="Ivanova N."/>
            <person name="Pagani I."/>
            <person name="Vogl K."/>
            <person name="Liu Z."/>
            <person name="Overmann J."/>
            <person name="Frigaard N.-U."/>
            <person name="Bryant D."/>
            <person name="Woyke T."/>
        </authorList>
    </citation>
    <scope>NUCLEOTIDE SEQUENCE [LARGE SCALE GENOMIC DNA]</scope>
    <source>
        <strain evidence="2 3">970</strain>
    </source>
</reference>
<organism evidence="2 3">
    <name type="scientific">Thiorhodovibrio frisius</name>
    <dbReference type="NCBI Taxonomy" id="631362"/>
    <lineage>
        <taxon>Bacteria</taxon>
        <taxon>Pseudomonadati</taxon>
        <taxon>Pseudomonadota</taxon>
        <taxon>Gammaproteobacteria</taxon>
        <taxon>Chromatiales</taxon>
        <taxon>Chromatiaceae</taxon>
        <taxon>Thiorhodovibrio</taxon>
    </lineage>
</organism>
<evidence type="ECO:0000313" key="3">
    <source>
        <dbReference type="Proteomes" id="UP000002964"/>
    </source>
</evidence>